<name>A0A379HL74_9HYPH</name>
<reference evidence="3 4" key="1">
    <citation type="submission" date="2018-06" db="EMBL/GenBank/DDBJ databases">
        <authorList>
            <consortium name="Pathogen Informatics"/>
            <person name="Doyle S."/>
        </authorList>
    </citation>
    <scope>NUCLEOTIDE SEQUENCE [LARGE SCALE GENOMIC DNA]</scope>
    <source>
        <strain evidence="3 4">NCTC13350</strain>
    </source>
</reference>
<dbReference type="AlphaFoldDB" id="A0A379HL74"/>
<sequence length="59" mass="6571">MTEAIKSGGQNDAGHSKPEAKAQARERAEIWLRENAAALESSNAWVEENGLPLDQYRQF</sequence>
<protein>
    <submittedName>
        <fullName evidence="3">Post-segregation antitoxin (Ccd killing mechanism protein) encoded by the F plasmid</fullName>
    </submittedName>
</protein>
<feature type="region of interest" description="Disordered" evidence="2">
    <location>
        <begin position="1"/>
        <end position="26"/>
    </location>
</feature>
<dbReference type="InterPro" id="IPR009956">
    <property type="entry name" value="Post-segregation_anti-tox_CcdA"/>
</dbReference>
<keyword evidence="1" id="KW-1277">Toxin-antitoxin system</keyword>
<dbReference type="Pfam" id="PF07362">
    <property type="entry name" value="CcdA"/>
    <property type="match status" value="1"/>
</dbReference>
<evidence type="ECO:0000313" key="4">
    <source>
        <dbReference type="Proteomes" id="UP000255000"/>
    </source>
</evidence>
<proteinExistence type="predicted"/>
<accession>A0A379HL74</accession>
<dbReference type="Proteomes" id="UP000255000">
    <property type="component" value="Unassembled WGS sequence"/>
</dbReference>
<organism evidence="3 4">
    <name type="scientific">Pannonibacter phragmitetus</name>
    <dbReference type="NCBI Taxonomy" id="121719"/>
    <lineage>
        <taxon>Bacteria</taxon>
        <taxon>Pseudomonadati</taxon>
        <taxon>Pseudomonadota</taxon>
        <taxon>Alphaproteobacteria</taxon>
        <taxon>Hyphomicrobiales</taxon>
        <taxon>Stappiaceae</taxon>
        <taxon>Pannonibacter</taxon>
    </lineage>
</organism>
<evidence type="ECO:0000256" key="2">
    <source>
        <dbReference type="SAM" id="MobiDB-lite"/>
    </source>
</evidence>
<evidence type="ECO:0000256" key="1">
    <source>
        <dbReference type="ARBA" id="ARBA00022649"/>
    </source>
</evidence>
<dbReference type="EMBL" id="UGSK01000002">
    <property type="protein sequence ID" value="SUC82672.1"/>
    <property type="molecule type" value="Genomic_DNA"/>
</dbReference>
<gene>
    <name evidence="3" type="ORF">NCTC13350_04165</name>
</gene>
<feature type="compositionally biased region" description="Basic and acidic residues" evidence="2">
    <location>
        <begin position="14"/>
        <end position="26"/>
    </location>
</feature>
<evidence type="ECO:0000313" key="3">
    <source>
        <dbReference type="EMBL" id="SUC82672.1"/>
    </source>
</evidence>
<dbReference type="RefSeq" id="WP_019966687.1">
    <property type="nucleotide sequence ID" value="NZ_UGSK01000002.1"/>
</dbReference>